<feature type="domain" description="Peripheral subunit-binding (PSBD)" evidence="9">
    <location>
        <begin position="126"/>
        <end position="163"/>
    </location>
</feature>
<sequence>MYEMKLADIGEGMTEGEIVQILVKVGETVEVDKPVLEVQTDKVTAELPAPVRGKVAEILVEEGQVVEVGSVILKIDDQDTSTEQGETSSTEPFIEAGHPSKAGKENKQGSQAYSYQTQVRKLRNVMAAPYTRKVARDHGVQIERVPGTGKDGRITVEDVLNYVRRESGGEMGTQDTAAMDTATAAVSSIEEQKVEQPVINQAGEPRRLPYRGRRKQIGQKMVQSMFTIPHVTHFDKLDMTQLLDLRERMQQTLTEQGNEQAPRLSIMAFVIKALAVSLREFPIFNAKLDEPKEEIILESDINIGVAVHTEEGLIVPVLKHADRLSIVEINTRMKELTRKAQHNQLTAQDIKDGTFTISNVGPIGGMLATPIINHPEVALIAFHQLEDMPVVRNKEIVIRSMMNFSMSFDHRVADGVTAVQFTNRMKQLIEDPVQLIAHLR</sequence>
<evidence type="ECO:0000313" key="10">
    <source>
        <dbReference type="EMBL" id="MDQ0338979.1"/>
    </source>
</evidence>
<dbReference type="SUPFAM" id="SSF47005">
    <property type="entry name" value="Peripheral subunit-binding domain of 2-oxo acid dehydrogenase complex"/>
    <property type="match status" value="1"/>
</dbReference>
<dbReference type="InterPro" id="IPR050743">
    <property type="entry name" value="2-oxoacid_DH_E2_comp"/>
</dbReference>
<dbReference type="PROSITE" id="PS51826">
    <property type="entry name" value="PSBD"/>
    <property type="match status" value="1"/>
</dbReference>
<dbReference type="Proteomes" id="UP001232445">
    <property type="component" value="Unassembled WGS sequence"/>
</dbReference>
<evidence type="ECO:0000256" key="2">
    <source>
        <dbReference type="ARBA" id="ARBA00007317"/>
    </source>
</evidence>
<evidence type="ECO:0000259" key="8">
    <source>
        <dbReference type="PROSITE" id="PS50968"/>
    </source>
</evidence>
<dbReference type="PANTHER" id="PTHR43178">
    <property type="entry name" value="DIHYDROLIPOAMIDE ACETYLTRANSFERASE COMPONENT OF PYRUVATE DEHYDROGENASE COMPLEX"/>
    <property type="match status" value="1"/>
</dbReference>
<name>A0ABU0CRD3_9BACI</name>
<dbReference type="EC" id="2.3.1.-" evidence="6"/>
<evidence type="ECO:0000256" key="1">
    <source>
        <dbReference type="ARBA" id="ARBA00001938"/>
    </source>
</evidence>
<reference evidence="10 11" key="1">
    <citation type="submission" date="2023-07" db="EMBL/GenBank/DDBJ databases">
        <title>Genomic Encyclopedia of Type Strains, Phase IV (KMG-IV): sequencing the most valuable type-strain genomes for metagenomic binning, comparative biology and taxonomic classification.</title>
        <authorList>
            <person name="Goeker M."/>
        </authorList>
    </citation>
    <scope>NUCLEOTIDE SEQUENCE [LARGE SCALE GENOMIC DNA]</scope>
    <source>
        <strain evidence="10 11">DSM 17740</strain>
    </source>
</reference>
<feature type="region of interest" description="Disordered" evidence="7">
    <location>
        <begin position="77"/>
        <end position="111"/>
    </location>
</feature>
<evidence type="ECO:0000256" key="6">
    <source>
        <dbReference type="RuleBase" id="RU003423"/>
    </source>
</evidence>
<evidence type="ECO:0000256" key="3">
    <source>
        <dbReference type="ARBA" id="ARBA00022679"/>
    </source>
</evidence>
<dbReference type="SUPFAM" id="SSF52777">
    <property type="entry name" value="CoA-dependent acyltransferases"/>
    <property type="match status" value="1"/>
</dbReference>
<dbReference type="InterPro" id="IPR003016">
    <property type="entry name" value="2-oxoA_DH_lipoyl-BS"/>
</dbReference>
<keyword evidence="3 6" id="KW-0808">Transferase</keyword>
<dbReference type="Pfam" id="PF02817">
    <property type="entry name" value="E3_binding"/>
    <property type="match status" value="1"/>
</dbReference>
<accession>A0ABU0CRD3</accession>
<evidence type="ECO:0000256" key="7">
    <source>
        <dbReference type="SAM" id="MobiDB-lite"/>
    </source>
</evidence>
<keyword evidence="11" id="KW-1185">Reference proteome</keyword>
<feature type="compositionally biased region" description="Low complexity" evidence="7">
    <location>
        <begin position="81"/>
        <end position="91"/>
    </location>
</feature>
<evidence type="ECO:0000256" key="5">
    <source>
        <dbReference type="ARBA" id="ARBA00023315"/>
    </source>
</evidence>
<keyword evidence="5 6" id="KW-0012">Acyltransferase</keyword>
<gene>
    <name evidence="10" type="ORF">J2S00_001765</name>
</gene>
<comment type="cofactor">
    <cofactor evidence="1 6">
        <name>(R)-lipoate</name>
        <dbReference type="ChEBI" id="CHEBI:83088"/>
    </cofactor>
</comment>
<evidence type="ECO:0000256" key="4">
    <source>
        <dbReference type="ARBA" id="ARBA00022823"/>
    </source>
</evidence>
<dbReference type="Gene3D" id="3.30.559.10">
    <property type="entry name" value="Chloramphenicol acetyltransferase-like domain"/>
    <property type="match status" value="1"/>
</dbReference>
<feature type="domain" description="Lipoyl-binding" evidence="8">
    <location>
        <begin position="1"/>
        <end position="76"/>
    </location>
</feature>
<organism evidence="10 11">
    <name type="scientific">Caldalkalibacillus uzonensis</name>
    <dbReference type="NCBI Taxonomy" id="353224"/>
    <lineage>
        <taxon>Bacteria</taxon>
        <taxon>Bacillati</taxon>
        <taxon>Bacillota</taxon>
        <taxon>Bacilli</taxon>
        <taxon>Bacillales</taxon>
        <taxon>Bacillaceae</taxon>
        <taxon>Caldalkalibacillus</taxon>
    </lineage>
</organism>
<evidence type="ECO:0000259" key="9">
    <source>
        <dbReference type="PROSITE" id="PS51826"/>
    </source>
</evidence>
<dbReference type="InterPro" id="IPR011053">
    <property type="entry name" value="Single_hybrid_motif"/>
</dbReference>
<keyword evidence="4 6" id="KW-0450">Lipoyl</keyword>
<dbReference type="PROSITE" id="PS50968">
    <property type="entry name" value="BIOTINYL_LIPOYL"/>
    <property type="match status" value="1"/>
</dbReference>
<dbReference type="PROSITE" id="PS00189">
    <property type="entry name" value="LIPOYL"/>
    <property type="match status" value="1"/>
</dbReference>
<dbReference type="GO" id="GO:0004742">
    <property type="term" value="F:dihydrolipoyllysine-residue acetyltransferase activity"/>
    <property type="evidence" value="ECO:0007669"/>
    <property type="project" value="UniProtKB-EC"/>
</dbReference>
<dbReference type="SUPFAM" id="SSF51230">
    <property type="entry name" value="Single hybrid motif"/>
    <property type="match status" value="1"/>
</dbReference>
<dbReference type="InterPro" id="IPR000089">
    <property type="entry name" value="Biotin_lipoyl"/>
</dbReference>
<dbReference type="InterPro" id="IPR023213">
    <property type="entry name" value="CAT-like_dom_sf"/>
</dbReference>
<dbReference type="InterPro" id="IPR004167">
    <property type="entry name" value="PSBD"/>
</dbReference>
<comment type="caution">
    <text evidence="10">The sequence shown here is derived from an EMBL/GenBank/DDBJ whole genome shotgun (WGS) entry which is preliminary data.</text>
</comment>
<dbReference type="InterPro" id="IPR036625">
    <property type="entry name" value="E3-bd_dom_sf"/>
</dbReference>
<keyword evidence="10" id="KW-0670">Pyruvate</keyword>
<proteinExistence type="inferred from homology"/>
<dbReference type="InterPro" id="IPR001078">
    <property type="entry name" value="2-oxoacid_DH_actylTfrase"/>
</dbReference>
<dbReference type="Gene3D" id="2.40.50.100">
    <property type="match status" value="1"/>
</dbReference>
<dbReference type="PANTHER" id="PTHR43178:SF5">
    <property type="entry name" value="LIPOAMIDE ACYLTRANSFERASE COMPONENT OF BRANCHED-CHAIN ALPHA-KETO ACID DEHYDROGENASE COMPLEX, MITOCHONDRIAL"/>
    <property type="match status" value="1"/>
</dbReference>
<dbReference type="Gene3D" id="4.10.320.10">
    <property type="entry name" value="E3-binding domain"/>
    <property type="match status" value="1"/>
</dbReference>
<dbReference type="EMBL" id="JAUSUQ010000005">
    <property type="protein sequence ID" value="MDQ0338979.1"/>
    <property type="molecule type" value="Genomic_DNA"/>
</dbReference>
<dbReference type="Pfam" id="PF00198">
    <property type="entry name" value="2-oxoacid_dh"/>
    <property type="match status" value="1"/>
</dbReference>
<dbReference type="RefSeq" id="WP_307338210.1">
    <property type="nucleotide sequence ID" value="NZ_JAUSUQ010000005.1"/>
</dbReference>
<comment type="similarity">
    <text evidence="2 6">Belongs to the 2-oxoacid dehydrogenase family.</text>
</comment>
<dbReference type="CDD" id="cd06849">
    <property type="entry name" value="lipoyl_domain"/>
    <property type="match status" value="1"/>
</dbReference>
<dbReference type="Pfam" id="PF00364">
    <property type="entry name" value="Biotin_lipoyl"/>
    <property type="match status" value="1"/>
</dbReference>
<evidence type="ECO:0000313" key="11">
    <source>
        <dbReference type="Proteomes" id="UP001232445"/>
    </source>
</evidence>
<protein>
    <recommendedName>
        <fullName evidence="6">Dihydrolipoamide acetyltransferase component of pyruvate dehydrogenase complex</fullName>
        <ecNumber evidence="6">2.3.1.-</ecNumber>
    </recommendedName>
</protein>